<organism evidence="1 2">
    <name type="scientific">Candidatus Kutchimonas denitrificans</name>
    <dbReference type="NCBI Taxonomy" id="3056748"/>
    <lineage>
        <taxon>Bacteria</taxon>
        <taxon>Pseudomonadati</taxon>
        <taxon>Gemmatimonadota</taxon>
        <taxon>Gemmatimonadia</taxon>
        <taxon>Candidatus Palauibacterales</taxon>
        <taxon>Candidatus Palauibacteraceae</taxon>
        <taxon>Candidatus Kutchimonas</taxon>
    </lineage>
</organism>
<comment type="caution">
    <text evidence="1">The sequence shown here is derived from an EMBL/GenBank/DDBJ whole genome shotgun (WGS) entry which is preliminary data.</text>
</comment>
<evidence type="ECO:0000313" key="2">
    <source>
        <dbReference type="Proteomes" id="UP000702544"/>
    </source>
</evidence>
<evidence type="ECO:0000313" key="1">
    <source>
        <dbReference type="EMBL" id="NIR74793.1"/>
    </source>
</evidence>
<dbReference type="EMBL" id="JAACAK010000049">
    <property type="protein sequence ID" value="NIR74793.1"/>
    <property type="molecule type" value="Genomic_DNA"/>
</dbReference>
<sequence length="67" mass="7137">MKVANFATKTEAQSAGRTLESEGIPYLIKSDRMPAVKEPPPGATIFVAPDIAARAKEVLGIENEPVN</sequence>
<name>A0AAE5CBP9_9BACT</name>
<reference evidence="1 2" key="1">
    <citation type="submission" date="2020-01" db="EMBL/GenBank/DDBJ databases">
        <title>Genomes assembled from Gulf of Kutch pelagic sediment metagenomes.</title>
        <authorList>
            <person name="Chandrashekar M."/>
            <person name="Mahajan M.S."/>
            <person name="Dave K.J."/>
            <person name="Vatsa P."/>
            <person name="Nathani N.M."/>
        </authorList>
    </citation>
    <scope>NUCLEOTIDE SEQUENCE [LARGE SCALE GENOMIC DNA]</scope>
    <source>
        <strain evidence="1">KS3-K002</strain>
    </source>
</reference>
<dbReference type="Proteomes" id="UP000702544">
    <property type="component" value="Unassembled WGS sequence"/>
</dbReference>
<proteinExistence type="predicted"/>
<evidence type="ECO:0008006" key="3">
    <source>
        <dbReference type="Google" id="ProtNLM"/>
    </source>
</evidence>
<protein>
    <recommendedName>
        <fullName evidence="3">DUF2007 domain-containing protein</fullName>
    </recommendedName>
</protein>
<accession>A0AAE5CBP9</accession>
<gene>
    <name evidence="1" type="ORF">GWO12_06725</name>
</gene>
<dbReference type="AlphaFoldDB" id="A0AAE5CBP9"/>